<comment type="function">
    <text evidence="8">Converts the free carboxyl group of a malonyl-thioester to its methyl ester by transfer of a methyl group from S-adenosyl-L-methionine (SAM). It allows to synthesize pimeloyl-ACP via the fatty acid synthetic pathway.</text>
</comment>
<organism evidence="10 11">
    <name type="scientific">Actibacterium pelagium</name>
    <dbReference type="NCBI Taxonomy" id="2029103"/>
    <lineage>
        <taxon>Bacteria</taxon>
        <taxon>Pseudomonadati</taxon>
        <taxon>Pseudomonadota</taxon>
        <taxon>Alphaproteobacteria</taxon>
        <taxon>Rhodobacterales</taxon>
        <taxon>Roseobacteraceae</taxon>
        <taxon>Actibacterium</taxon>
    </lineage>
</organism>
<name>A0A917AI82_9RHOB</name>
<dbReference type="GO" id="GO:0032259">
    <property type="term" value="P:methylation"/>
    <property type="evidence" value="ECO:0007669"/>
    <property type="project" value="UniProtKB-KW"/>
</dbReference>
<sequence length="255" mass="27982">MNQDRVAQSFRRGLASYGRAAQVQKDGTSRLLDLFALVSTQTRFAQALEFGCGTGFLTRALLSRFEIGELTLNDLLPEAVERTQDSLTDKTTALPGPIEELALPASLDLIASAATVQWIEDQQSLLQKLSEALAPGGWLLLSGFGPGHFTELQSLGLTKFNDSFRDPNAWKGILPDGLQPVTVQMESHVLQLSSPHSVLMHLRQTGVNGAVGAQWTKSRLRDFEARYIAEYSTDHGVTLTYQPVYVIARKRAPKA</sequence>
<dbReference type="HAMAP" id="MF_00835">
    <property type="entry name" value="BioC"/>
    <property type="match status" value="1"/>
</dbReference>
<comment type="caution">
    <text evidence="10">The sequence shown here is derived from an EMBL/GenBank/DDBJ whole genome shotgun (WGS) entry which is preliminary data.</text>
</comment>
<dbReference type="GO" id="GO:0102130">
    <property type="term" value="F:malonyl-CoA methyltransferase activity"/>
    <property type="evidence" value="ECO:0007669"/>
    <property type="project" value="UniProtKB-EC"/>
</dbReference>
<protein>
    <recommendedName>
        <fullName evidence="3 8">Malonyl-[acyl-carrier protein] O-methyltransferase</fullName>
        <shortName evidence="8">Malonyl-ACP O-methyltransferase</shortName>
        <ecNumber evidence="3 8">2.1.1.197</ecNumber>
    </recommendedName>
    <alternativeName>
        <fullName evidence="8">Biotin synthesis protein BioC</fullName>
    </alternativeName>
</protein>
<keyword evidence="5 8" id="KW-0808">Transferase</keyword>
<evidence type="ECO:0000259" key="9">
    <source>
        <dbReference type="Pfam" id="PF08241"/>
    </source>
</evidence>
<dbReference type="Gene3D" id="3.40.50.150">
    <property type="entry name" value="Vaccinia Virus protein VP39"/>
    <property type="match status" value="1"/>
</dbReference>
<dbReference type="GO" id="GO:0010340">
    <property type="term" value="F:carboxyl-O-methyltransferase activity"/>
    <property type="evidence" value="ECO:0007669"/>
    <property type="project" value="UniProtKB-UniRule"/>
</dbReference>
<dbReference type="AlphaFoldDB" id="A0A917AI82"/>
<evidence type="ECO:0000256" key="7">
    <source>
        <dbReference type="ARBA" id="ARBA00022756"/>
    </source>
</evidence>
<keyword evidence="7 8" id="KW-0093">Biotin biosynthesis</keyword>
<dbReference type="InterPro" id="IPR011814">
    <property type="entry name" value="BioC"/>
</dbReference>
<evidence type="ECO:0000313" key="11">
    <source>
        <dbReference type="Proteomes" id="UP000606730"/>
    </source>
</evidence>
<dbReference type="GO" id="GO:0008757">
    <property type="term" value="F:S-adenosylmethionine-dependent methyltransferase activity"/>
    <property type="evidence" value="ECO:0007669"/>
    <property type="project" value="InterPro"/>
</dbReference>
<dbReference type="PANTHER" id="PTHR43861">
    <property type="entry name" value="TRANS-ACONITATE 2-METHYLTRANSFERASE-RELATED"/>
    <property type="match status" value="1"/>
</dbReference>
<dbReference type="Proteomes" id="UP000606730">
    <property type="component" value="Unassembled WGS sequence"/>
</dbReference>
<keyword evidence="6 8" id="KW-0949">S-adenosyl-L-methionine</keyword>
<keyword evidence="11" id="KW-1185">Reference proteome</keyword>
<dbReference type="PANTHER" id="PTHR43861:SF1">
    <property type="entry name" value="TRANS-ACONITATE 2-METHYLTRANSFERASE"/>
    <property type="match status" value="1"/>
</dbReference>
<dbReference type="OrthoDB" id="9802097at2"/>
<evidence type="ECO:0000256" key="4">
    <source>
        <dbReference type="ARBA" id="ARBA00022603"/>
    </source>
</evidence>
<dbReference type="SUPFAM" id="SSF53335">
    <property type="entry name" value="S-adenosyl-L-methionine-dependent methyltransferases"/>
    <property type="match status" value="1"/>
</dbReference>
<reference evidence="10" key="1">
    <citation type="journal article" date="2014" name="Int. J. Syst. Evol. Microbiol.">
        <title>Complete genome sequence of Corynebacterium casei LMG S-19264T (=DSM 44701T), isolated from a smear-ripened cheese.</title>
        <authorList>
            <consortium name="US DOE Joint Genome Institute (JGI-PGF)"/>
            <person name="Walter F."/>
            <person name="Albersmeier A."/>
            <person name="Kalinowski J."/>
            <person name="Ruckert C."/>
        </authorList>
    </citation>
    <scope>NUCLEOTIDE SEQUENCE</scope>
    <source>
        <strain evidence="10">CGMCC 1.16012</strain>
    </source>
</reference>
<feature type="domain" description="Methyltransferase type 11" evidence="9">
    <location>
        <begin position="48"/>
        <end position="140"/>
    </location>
</feature>
<evidence type="ECO:0000256" key="5">
    <source>
        <dbReference type="ARBA" id="ARBA00022679"/>
    </source>
</evidence>
<proteinExistence type="inferred from homology"/>
<evidence type="ECO:0000256" key="1">
    <source>
        <dbReference type="ARBA" id="ARBA00000852"/>
    </source>
</evidence>
<dbReference type="Pfam" id="PF08241">
    <property type="entry name" value="Methyltransf_11"/>
    <property type="match status" value="1"/>
</dbReference>
<dbReference type="EC" id="2.1.1.197" evidence="3 8"/>
<accession>A0A917AI82</accession>
<dbReference type="RefSeq" id="WP_095594245.1">
    <property type="nucleotide sequence ID" value="NZ_BMKN01000002.1"/>
</dbReference>
<dbReference type="InterPro" id="IPR029063">
    <property type="entry name" value="SAM-dependent_MTases_sf"/>
</dbReference>
<evidence type="ECO:0000256" key="6">
    <source>
        <dbReference type="ARBA" id="ARBA00022691"/>
    </source>
</evidence>
<comment type="catalytic activity">
    <reaction evidence="1 8">
        <text>malonyl-[ACP] + S-adenosyl-L-methionine = malonyl-[ACP] methyl ester + S-adenosyl-L-homocysteine</text>
        <dbReference type="Rhea" id="RHEA:17105"/>
        <dbReference type="Rhea" id="RHEA-COMP:9623"/>
        <dbReference type="Rhea" id="RHEA-COMP:9954"/>
        <dbReference type="ChEBI" id="CHEBI:57856"/>
        <dbReference type="ChEBI" id="CHEBI:59789"/>
        <dbReference type="ChEBI" id="CHEBI:78449"/>
        <dbReference type="ChEBI" id="CHEBI:78845"/>
        <dbReference type="EC" id="2.1.1.197"/>
    </reaction>
</comment>
<reference evidence="10" key="2">
    <citation type="submission" date="2020-09" db="EMBL/GenBank/DDBJ databases">
        <authorList>
            <person name="Sun Q."/>
            <person name="Zhou Y."/>
        </authorList>
    </citation>
    <scope>NUCLEOTIDE SEQUENCE</scope>
    <source>
        <strain evidence="10">CGMCC 1.16012</strain>
    </source>
</reference>
<evidence type="ECO:0000313" key="10">
    <source>
        <dbReference type="EMBL" id="GGE55040.1"/>
    </source>
</evidence>
<evidence type="ECO:0000256" key="8">
    <source>
        <dbReference type="HAMAP-Rule" id="MF_00835"/>
    </source>
</evidence>
<comment type="similarity">
    <text evidence="8">Belongs to the methyltransferase superfamily.</text>
</comment>
<dbReference type="GO" id="GO:0009102">
    <property type="term" value="P:biotin biosynthetic process"/>
    <property type="evidence" value="ECO:0007669"/>
    <property type="project" value="UniProtKB-UniRule"/>
</dbReference>
<dbReference type="CDD" id="cd02440">
    <property type="entry name" value="AdoMet_MTases"/>
    <property type="match status" value="1"/>
</dbReference>
<gene>
    <name evidence="8 10" type="primary">bioC</name>
    <name evidence="10" type="ORF">GCM10011517_23340</name>
</gene>
<comment type="pathway">
    <text evidence="2 8">Cofactor biosynthesis; biotin biosynthesis.</text>
</comment>
<dbReference type="InterPro" id="IPR013216">
    <property type="entry name" value="Methyltransf_11"/>
</dbReference>
<dbReference type="EMBL" id="BMKN01000002">
    <property type="protein sequence ID" value="GGE55040.1"/>
    <property type="molecule type" value="Genomic_DNA"/>
</dbReference>
<evidence type="ECO:0000256" key="2">
    <source>
        <dbReference type="ARBA" id="ARBA00004746"/>
    </source>
</evidence>
<keyword evidence="4 8" id="KW-0489">Methyltransferase</keyword>
<evidence type="ECO:0000256" key="3">
    <source>
        <dbReference type="ARBA" id="ARBA00012327"/>
    </source>
</evidence>